<keyword evidence="3" id="KW-1185">Reference proteome</keyword>
<dbReference type="HOGENOM" id="CLU_839506_0_0_1"/>
<dbReference type="Proteomes" id="UP000027222">
    <property type="component" value="Unassembled WGS sequence"/>
</dbReference>
<evidence type="ECO:0000313" key="3">
    <source>
        <dbReference type="Proteomes" id="UP000027222"/>
    </source>
</evidence>
<sequence>MLKTRRSGSDPGSHDFVYQLRRFPFPSFNTPSYTAASGVSQHWSPQQRPLRSSRCCAPFKTGNRGTSWTGVCINPDASLPVNPLQSVAQEALLVQTGFPLSEAHRDDADAVCFWHDAATTGTAEISLKANGLACELPDDEGSWRSKRSKQMDDFDSEDTSGLASSASLRSPYPLLPPTAPALKTLLQRQTPLLNGIDSFAEELLHSPLKEYPLRLQWHMQLAPCACPIVMQHEMYAFGPRRPPFGLKHKPTSSFHPTDMLSGTLDALLEAGLQDCSQLSAPLTGLLKTGGCITLLGTHPLLPSPVVPSCVPNVFVFDDRVILDRNATTVCI</sequence>
<evidence type="ECO:0000256" key="1">
    <source>
        <dbReference type="SAM" id="MobiDB-lite"/>
    </source>
</evidence>
<name>A0A067SXQ2_GALM3</name>
<dbReference type="AlphaFoldDB" id="A0A067SXQ2"/>
<accession>A0A067SXQ2</accession>
<evidence type="ECO:0000313" key="2">
    <source>
        <dbReference type="EMBL" id="KDR72439.1"/>
    </source>
</evidence>
<dbReference type="EMBL" id="KL142389">
    <property type="protein sequence ID" value="KDR72439.1"/>
    <property type="molecule type" value="Genomic_DNA"/>
</dbReference>
<reference evidence="3" key="1">
    <citation type="journal article" date="2014" name="Proc. Natl. Acad. Sci. U.S.A.">
        <title>Extensive sampling of basidiomycete genomes demonstrates inadequacy of the white-rot/brown-rot paradigm for wood decay fungi.</title>
        <authorList>
            <person name="Riley R."/>
            <person name="Salamov A.A."/>
            <person name="Brown D.W."/>
            <person name="Nagy L.G."/>
            <person name="Floudas D."/>
            <person name="Held B.W."/>
            <person name="Levasseur A."/>
            <person name="Lombard V."/>
            <person name="Morin E."/>
            <person name="Otillar R."/>
            <person name="Lindquist E.A."/>
            <person name="Sun H."/>
            <person name="LaButti K.M."/>
            <person name="Schmutz J."/>
            <person name="Jabbour D."/>
            <person name="Luo H."/>
            <person name="Baker S.E."/>
            <person name="Pisabarro A.G."/>
            <person name="Walton J.D."/>
            <person name="Blanchette R.A."/>
            <person name="Henrissat B."/>
            <person name="Martin F."/>
            <person name="Cullen D."/>
            <person name="Hibbett D.S."/>
            <person name="Grigoriev I.V."/>
        </authorList>
    </citation>
    <scope>NUCLEOTIDE SEQUENCE [LARGE SCALE GENOMIC DNA]</scope>
    <source>
        <strain evidence="3">CBS 339.88</strain>
    </source>
</reference>
<proteinExistence type="predicted"/>
<organism evidence="2 3">
    <name type="scientific">Galerina marginata (strain CBS 339.88)</name>
    <dbReference type="NCBI Taxonomy" id="685588"/>
    <lineage>
        <taxon>Eukaryota</taxon>
        <taxon>Fungi</taxon>
        <taxon>Dikarya</taxon>
        <taxon>Basidiomycota</taxon>
        <taxon>Agaricomycotina</taxon>
        <taxon>Agaricomycetes</taxon>
        <taxon>Agaricomycetidae</taxon>
        <taxon>Agaricales</taxon>
        <taxon>Agaricineae</taxon>
        <taxon>Strophariaceae</taxon>
        <taxon>Galerina</taxon>
    </lineage>
</organism>
<feature type="compositionally biased region" description="Polar residues" evidence="1">
    <location>
        <begin position="159"/>
        <end position="168"/>
    </location>
</feature>
<protein>
    <submittedName>
        <fullName evidence="2">Uncharacterized protein</fullName>
    </submittedName>
</protein>
<gene>
    <name evidence="2" type="ORF">GALMADRAFT_143267</name>
</gene>
<feature type="region of interest" description="Disordered" evidence="1">
    <location>
        <begin position="139"/>
        <end position="169"/>
    </location>
</feature>